<dbReference type="EMBL" id="JAACXV010013613">
    <property type="protein sequence ID" value="KAF7272990.1"/>
    <property type="molecule type" value="Genomic_DNA"/>
</dbReference>
<sequence length="102" mass="11582">MGGKLNSGIVKKEKPVMKGKQTGKKEEEDEEEERIRAENRFKRSMSVQTKNGVVQGLECLGLIRKGPRELFGLVNLRESSQLKEFFSFKGALVQLIDISWNV</sequence>
<organism evidence="2 3">
    <name type="scientific">Rhynchophorus ferrugineus</name>
    <name type="common">Red palm weevil</name>
    <name type="synonym">Curculio ferrugineus</name>
    <dbReference type="NCBI Taxonomy" id="354439"/>
    <lineage>
        <taxon>Eukaryota</taxon>
        <taxon>Metazoa</taxon>
        <taxon>Ecdysozoa</taxon>
        <taxon>Arthropoda</taxon>
        <taxon>Hexapoda</taxon>
        <taxon>Insecta</taxon>
        <taxon>Pterygota</taxon>
        <taxon>Neoptera</taxon>
        <taxon>Endopterygota</taxon>
        <taxon>Coleoptera</taxon>
        <taxon>Polyphaga</taxon>
        <taxon>Cucujiformia</taxon>
        <taxon>Curculionidae</taxon>
        <taxon>Dryophthorinae</taxon>
        <taxon>Rhynchophorus</taxon>
    </lineage>
</organism>
<reference evidence="2" key="1">
    <citation type="submission" date="2020-08" db="EMBL/GenBank/DDBJ databases">
        <title>Genome sequencing and assembly of the red palm weevil Rhynchophorus ferrugineus.</title>
        <authorList>
            <person name="Dias G.B."/>
            <person name="Bergman C.M."/>
            <person name="Manee M."/>
        </authorList>
    </citation>
    <scope>NUCLEOTIDE SEQUENCE</scope>
    <source>
        <strain evidence="2">AA-2017</strain>
        <tissue evidence="2">Whole larva</tissue>
    </source>
</reference>
<evidence type="ECO:0000313" key="3">
    <source>
        <dbReference type="Proteomes" id="UP000625711"/>
    </source>
</evidence>
<dbReference type="Proteomes" id="UP000625711">
    <property type="component" value="Unassembled WGS sequence"/>
</dbReference>
<protein>
    <submittedName>
        <fullName evidence="2">Uncharacterized protein</fullName>
    </submittedName>
</protein>
<evidence type="ECO:0000313" key="2">
    <source>
        <dbReference type="EMBL" id="KAF7272990.1"/>
    </source>
</evidence>
<accession>A0A834I208</accession>
<name>A0A834I208_RHYFE</name>
<evidence type="ECO:0000256" key="1">
    <source>
        <dbReference type="SAM" id="MobiDB-lite"/>
    </source>
</evidence>
<feature type="region of interest" description="Disordered" evidence="1">
    <location>
        <begin position="1"/>
        <end position="41"/>
    </location>
</feature>
<proteinExistence type="predicted"/>
<comment type="caution">
    <text evidence="2">The sequence shown here is derived from an EMBL/GenBank/DDBJ whole genome shotgun (WGS) entry which is preliminary data.</text>
</comment>
<keyword evidence="3" id="KW-1185">Reference proteome</keyword>
<gene>
    <name evidence="2" type="ORF">GWI33_014265</name>
</gene>
<dbReference type="AlphaFoldDB" id="A0A834I208"/>